<dbReference type="Pfam" id="PF19030">
    <property type="entry name" value="TSP1_ADAMTS"/>
    <property type="match status" value="6"/>
</dbReference>
<evidence type="ECO:0000256" key="7">
    <source>
        <dbReference type="SAM" id="SignalP"/>
    </source>
</evidence>
<evidence type="ECO:0000313" key="10">
    <source>
        <dbReference type="Proteomes" id="UP000828390"/>
    </source>
</evidence>
<name>A0A9D4KST9_DREPO</name>
<feature type="signal peptide" evidence="7">
    <location>
        <begin position="1"/>
        <end position="24"/>
    </location>
</feature>
<dbReference type="AlphaFoldDB" id="A0A9D4KST9"/>
<keyword evidence="5 6" id="KW-1015">Disulfide bond</keyword>
<gene>
    <name evidence="9" type="ORF">DPMN_086709</name>
</gene>
<dbReference type="InterPro" id="IPR013273">
    <property type="entry name" value="ADAMTS/ADAMTS-like"/>
</dbReference>
<dbReference type="Pfam" id="PF00090">
    <property type="entry name" value="TSP_1"/>
    <property type="match status" value="1"/>
</dbReference>
<dbReference type="GO" id="GO:0031012">
    <property type="term" value="C:extracellular matrix"/>
    <property type="evidence" value="ECO:0007669"/>
    <property type="project" value="TreeGrafter"/>
</dbReference>
<feature type="non-terminal residue" evidence="9">
    <location>
        <position position="1"/>
    </location>
</feature>
<keyword evidence="10" id="KW-1185">Reference proteome</keyword>
<protein>
    <recommendedName>
        <fullName evidence="8">Ig-like domain-containing protein</fullName>
    </recommendedName>
</protein>
<dbReference type="InterPro" id="IPR050439">
    <property type="entry name" value="ADAMTS_ADAMTS-like"/>
</dbReference>
<dbReference type="EMBL" id="JAIWYP010000003">
    <property type="protein sequence ID" value="KAH3844451.1"/>
    <property type="molecule type" value="Genomic_DNA"/>
</dbReference>
<dbReference type="InterPro" id="IPR013783">
    <property type="entry name" value="Ig-like_fold"/>
</dbReference>
<dbReference type="InterPro" id="IPR007110">
    <property type="entry name" value="Ig-like_dom"/>
</dbReference>
<dbReference type="GO" id="GO:0006508">
    <property type="term" value="P:proteolysis"/>
    <property type="evidence" value="ECO:0007669"/>
    <property type="project" value="TreeGrafter"/>
</dbReference>
<feature type="disulfide bond" evidence="6">
    <location>
        <begin position="50"/>
        <end position="60"/>
    </location>
</feature>
<comment type="caution">
    <text evidence="9">The sequence shown here is derived from an EMBL/GenBank/DDBJ whole genome shotgun (WGS) entry which is preliminary data.</text>
</comment>
<organism evidence="9 10">
    <name type="scientific">Dreissena polymorpha</name>
    <name type="common">Zebra mussel</name>
    <name type="synonym">Mytilus polymorpha</name>
    <dbReference type="NCBI Taxonomy" id="45954"/>
    <lineage>
        <taxon>Eukaryota</taxon>
        <taxon>Metazoa</taxon>
        <taxon>Spiralia</taxon>
        <taxon>Lophotrochozoa</taxon>
        <taxon>Mollusca</taxon>
        <taxon>Bivalvia</taxon>
        <taxon>Autobranchia</taxon>
        <taxon>Heteroconchia</taxon>
        <taxon>Euheterodonta</taxon>
        <taxon>Imparidentia</taxon>
        <taxon>Neoheterodontei</taxon>
        <taxon>Myida</taxon>
        <taxon>Dreissenoidea</taxon>
        <taxon>Dreissenidae</taxon>
        <taxon>Dreissena</taxon>
    </lineage>
</organism>
<evidence type="ECO:0000313" key="9">
    <source>
        <dbReference type="EMBL" id="KAH3844451.1"/>
    </source>
</evidence>
<dbReference type="Gene3D" id="2.60.120.830">
    <property type="match status" value="1"/>
</dbReference>
<keyword evidence="4" id="KW-0677">Repeat</keyword>
<feature type="chain" id="PRO_5039060201" description="Ig-like domain-containing protein" evidence="7">
    <location>
        <begin position="25"/>
        <end position="993"/>
    </location>
</feature>
<dbReference type="GO" id="GO:0005576">
    <property type="term" value="C:extracellular region"/>
    <property type="evidence" value="ECO:0007669"/>
    <property type="project" value="UniProtKB-SubCell"/>
</dbReference>
<dbReference type="PRINTS" id="PR01857">
    <property type="entry name" value="ADAMTSFAMILY"/>
</dbReference>
<dbReference type="PANTHER" id="PTHR13723:SF316">
    <property type="entry name" value="LONELY HEART, ISOFORM A"/>
    <property type="match status" value="1"/>
</dbReference>
<evidence type="ECO:0000256" key="1">
    <source>
        <dbReference type="ARBA" id="ARBA00004613"/>
    </source>
</evidence>
<dbReference type="InterPro" id="IPR036179">
    <property type="entry name" value="Ig-like_dom_sf"/>
</dbReference>
<dbReference type="Gene3D" id="2.60.40.10">
    <property type="entry name" value="Immunoglobulins"/>
    <property type="match status" value="1"/>
</dbReference>
<dbReference type="Proteomes" id="UP000828390">
    <property type="component" value="Unassembled WGS sequence"/>
</dbReference>
<feature type="disulfide bond" evidence="6">
    <location>
        <begin position="39"/>
        <end position="75"/>
    </location>
</feature>
<keyword evidence="3 7" id="KW-0732">Signal</keyword>
<dbReference type="GO" id="GO:0030198">
    <property type="term" value="P:extracellular matrix organization"/>
    <property type="evidence" value="ECO:0007669"/>
    <property type="project" value="InterPro"/>
</dbReference>
<dbReference type="Gene3D" id="2.20.100.10">
    <property type="entry name" value="Thrombospondin type-1 (TSP1) repeat"/>
    <property type="match status" value="7"/>
</dbReference>
<accession>A0A9D4KST9</accession>
<evidence type="ECO:0000256" key="5">
    <source>
        <dbReference type="ARBA" id="ARBA00023157"/>
    </source>
</evidence>
<reference evidence="9" key="2">
    <citation type="submission" date="2020-11" db="EMBL/GenBank/DDBJ databases">
        <authorList>
            <person name="McCartney M.A."/>
            <person name="Auch B."/>
            <person name="Kono T."/>
            <person name="Mallez S."/>
            <person name="Becker A."/>
            <person name="Gohl D.M."/>
            <person name="Silverstein K.A.T."/>
            <person name="Koren S."/>
            <person name="Bechman K.B."/>
            <person name="Herman A."/>
            <person name="Abrahante J.E."/>
            <person name="Garbe J."/>
        </authorList>
    </citation>
    <scope>NUCLEOTIDE SEQUENCE</scope>
    <source>
        <strain evidence="9">Duluth1</strain>
        <tissue evidence="9">Whole animal</tissue>
    </source>
</reference>
<dbReference type="FunFam" id="2.20.100.10:FF:000005">
    <property type="entry name" value="ADAM metallopeptidase with thrombospondin type 1 motif 9"/>
    <property type="match status" value="3"/>
</dbReference>
<dbReference type="Pfam" id="PF19236">
    <property type="entry name" value="ADAMTS_CR_3"/>
    <property type="match status" value="1"/>
</dbReference>
<dbReference type="PROSITE" id="PS50835">
    <property type="entry name" value="IG_LIKE"/>
    <property type="match status" value="1"/>
</dbReference>
<dbReference type="PANTHER" id="PTHR13723">
    <property type="entry name" value="ADAMTS A DISINTEGRIN AND METALLOPROTEASE WITH THROMBOSPONDIN MOTIFS PROTEASE"/>
    <property type="match status" value="1"/>
</dbReference>
<proteinExistence type="predicted"/>
<feature type="domain" description="Ig-like" evidence="8">
    <location>
        <begin position="865"/>
        <end position="982"/>
    </location>
</feature>
<comment type="subcellular location">
    <subcellularLocation>
        <location evidence="1">Secreted</location>
    </subcellularLocation>
</comment>
<keyword evidence="2" id="KW-0964">Secreted</keyword>
<dbReference type="GO" id="GO:0004222">
    <property type="term" value="F:metalloendopeptidase activity"/>
    <property type="evidence" value="ECO:0007669"/>
    <property type="project" value="TreeGrafter"/>
</dbReference>
<dbReference type="InterPro" id="IPR003599">
    <property type="entry name" value="Ig_sub"/>
</dbReference>
<feature type="disulfide bond" evidence="6">
    <location>
        <begin position="35"/>
        <end position="70"/>
    </location>
</feature>
<dbReference type="SUPFAM" id="SSF82895">
    <property type="entry name" value="TSP-1 type 1 repeat"/>
    <property type="match status" value="7"/>
</dbReference>
<dbReference type="SMART" id="SM00409">
    <property type="entry name" value="IG"/>
    <property type="match status" value="1"/>
</dbReference>
<dbReference type="InterPro" id="IPR010294">
    <property type="entry name" value="ADAMTS_spacer1"/>
</dbReference>
<dbReference type="SMART" id="SM00209">
    <property type="entry name" value="TSP1"/>
    <property type="match status" value="7"/>
</dbReference>
<dbReference type="InterPro" id="IPR036383">
    <property type="entry name" value="TSP1_rpt_sf"/>
</dbReference>
<evidence type="ECO:0000256" key="3">
    <source>
        <dbReference type="ARBA" id="ARBA00022729"/>
    </source>
</evidence>
<sequence length="993" mass="111188">MTSRDRVSLSAVCLLLSYSIGVFGRWSEWGEYSGCSRTCGGGVKFKTRHCEGHGLLRDACEGRNKHFEICNTQSCGEYAQDFRASQCDEYNFQPLEGKLYKWTPYYGHGETCKLLCQADGFSFYHKLAEQVVDGTMCGEETTRICVQGRCKNVGCDNKIGSYKKLDDCAVCGGNNSACAPTADVTGVFYPSQLSRGYTPIVEVPEGSENIYIQENGENKNSIVFWDSLGNSFAVDKKTRMLLPRVELAGTMFVYSPNDAGNTHGRIEATGPTSHTITIYALNEGAQNPSLQYGYTPPISDSNDLQHRGSATYEHKTKKSNDGLNDALSGIKKPSDIQISASSVPNRNFGITNVRIVDRRGTSSLRDINATFSEDSLEDIQDGPRFVYGNGIQVFGGSKSVRQNVHQTKHTLLEAKEKGHHLEEIRYWPENAERNHMPLQSQTLVRSLVGDERFMWSHGMWTECIPHCGAGTQQRVVSCIDREKREVTDPRSCDQNTRPVSVQRCNNGNCDERGSHLRWQMGRWSECSATCDLGDQVQDVFCERVLVDNSTRMVDDEECLSEFRAKPQYQRSCNDDILCSVWAPMEWGQCSVTCGDGVQYREVKCTAEGDLSHTLPAELCSTLAKPDNARRCQLTPCQVVSGNYRTANRSRPEAEVQGRIKVVYNDGDRYVWTHGDWSDCDPQCGDGIQRRAVSCIDRESREISSPGFCDRRSQPVSVQRCNSGDCRLNPADSFVRWQVGRWSECSQSCDLGEQTQDVFCESVLHNNTTRVVDDVECLKVFSMRPEYQRSCNEDVPCPMWRHSKWGECSVTCGEGIQTRLLSCVPSQRQSRPFPHSMCNPNLRPVSRQRCTMLPCNNSPHNQRLTPRPTGSSNHNVRISTGSGDGIVQYAGGRVVLPCITLSEEDLARDYEVEWRRDGLNNPILVKFSGRPGQPTDGYKGRASLIGHTSLELYPVYISDTGRYTCTLKVIPRHQGHSRKYTVETMMRVAATSIG</sequence>
<evidence type="ECO:0000256" key="6">
    <source>
        <dbReference type="PIRSR" id="PIRSR613273-3"/>
    </source>
</evidence>
<evidence type="ECO:0000256" key="2">
    <source>
        <dbReference type="ARBA" id="ARBA00022525"/>
    </source>
</evidence>
<dbReference type="Pfam" id="PF05986">
    <property type="entry name" value="ADAMTS_spacer1"/>
    <property type="match status" value="1"/>
</dbReference>
<reference evidence="9" key="1">
    <citation type="journal article" date="2019" name="bioRxiv">
        <title>The Genome of the Zebra Mussel, Dreissena polymorpha: A Resource for Invasive Species Research.</title>
        <authorList>
            <person name="McCartney M.A."/>
            <person name="Auch B."/>
            <person name="Kono T."/>
            <person name="Mallez S."/>
            <person name="Zhang Y."/>
            <person name="Obille A."/>
            <person name="Becker A."/>
            <person name="Abrahante J.E."/>
            <person name="Garbe J."/>
            <person name="Badalamenti J.P."/>
            <person name="Herman A."/>
            <person name="Mangelson H."/>
            <person name="Liachko I."/>
            <person name="Sullivan S."/>
            <person name="Sone E.D."/>
            <person name="Koren S."/>
            <person name="Silverstein K.A.T."/>
            <person name="Beckman K.B."/>
            <person name="Gohl D.M."/>
        </authorList>
    </citation>
    <scope>NUCLEOTIDE SEQUENCE</scope>
    <source>
        <strain evidence="9">Duluth1</strain>
        <tissue evidence="9">Whole animal</tissue>
    </source>
</reference>
<dbReference type="InterPro" id="IPR045371">
    <property type="entry name" value="ADAMTS_CR_3"/>
</dbReference>
<dbReference type="PROSITE" id="PS50092">
    <property type="entry name" value="TSP1"/>
    <property type="match status" value="6"/>
</dbReference>
<evidence type="ECO:0000259" key="8">
    <source>
        <dbReference type="PROSITE" id="PS50835"/>
    </source>
</evidence>
<dbReference type="SUPFAM" id="SSF48726">
    <property type="entry name" value="Immunoglobulin"/>
    <property type="match status" value="1"/>
</dbReference>
<evidence type="ECO:0000256" key="4">
    <source>
        <dbReference type="ARBA" id="ARBA00022737"/>
    </source>
</evidence>
<dbReference type="InterPro" id="IPR000884">
    <property type="entry name" value="TSP1_rpt"/>
</dbReference>